<dbReference type="AlphaFoldDB" id="A0A7W7VSU8"/>
<dbReference type="Gene3D" id="1.20.1250.20">
    <property type="entry name" value="MFS general substrate transporter like domains"/>
    <property type="match status" value="1"/>
</dbReference>
<keyword evidence="3" id="KW-1003">Cell membrane</keyword>
<dbReference type="Pfam" id="PF07690">
    <property type="entry name" value="MFS_1"/>
    <property type="match status" value="1"/>
</dbReference>
<keyword evidence="4 9" id="KW-0812">Transmembrane</keyword>
<dbReference type="CDD" id="cd17321">
    <property type="entry name" value="MFS_MMR_MDR_like"/>
    <property type="match status" value="1"/>
</dbReference>
<feature type="region of interest" description="Disordered" evidence="8">
    <location>
        <begin position="454"/>
        <end position="494"/>
    </location>
</feature>
<feature type="transmembrane region" description="Helical" evidence="9">
    <location>
        <begin position="164"/>
        <end position="182"/>
    </location>
</feature>
<dbReference type="InterPro" id="IPR011701">
    <property type="entry name" value="MFS"/>
</dbReference>
<protein>
    <submittedName>
        <fullName evidence="11">EmrB/QacA subfamily drug resistance transporter</fullName>
    </submittedName>
</protein>
<evidence type="ECO:0000256" key="5">
    <source>
        <dbReference type="ARBA" id="ARBA00022989"/>
    </source>
</evidence>
<keyword evidence="6 9" id="KW-0472">Membrane</keyword>
<accession>A0A7W7VSU8</accession>
<dbReference type="Proteomes" id="UP000540506">
    <property type="component" value="Unassembled WGS sequence"/>
</dbReference>
<evidence type="ECO:0000313" key="12">
    <source>
        <dbReference type="Proteomes" id="UP000540506"/>
    </source>
</evidence>
<keyword evidence="5 9" id="KW-1133">Transmembrane helix</keyword>
<feature type="transmembrane region" description="Helical" evidence="9">
    <location>
        <begin position="303"/>
        <end position="320"/>
    </location>
</feature>
<feature type="transmembrane region" description="Helical" evidence="9">
    <location>
        <begin position="194"/>
        <end position="214"/>
    </location>
</feature>
<feature type="transmembrane region" description="Helical" evidence="9">
    <location>
        <begin position="48"/>
        <end position="67"/>
    </location>
</feature>
<dbReference type="GO" id="GO:0005886">
    <property type="term" value="C:plasma membrane"/>
    <property type="evidence" value="ECO:0007669"/>
    <property type="project" value="UniProtKB-SubCell"/>
</dbReference>
<evidence type="ECO:0000256" key="2">
    <source>
        <dbReference type="ARBA" id="ARBA00022448"/>
    </source>
</evidence>
<dbReference type="InterPro" id="IPR036259">
    <property type="entry name" value="MFS_trans_sf"/>
</dbReference>
<evidence type="ECO:0000256" key="6">
    <source>
        <dbReference type="ARBA" id="ARBA00023136"/>
    </source>
</evidence>
<evidence type="ECO:0000256" key="7">
    <source>
        <dbReference type="ARBA" id="ARBA00023251"/>
    </source>
</evidence>
<feature type="domain" description="Major facilitator superfamily (MFS) profile" evidence="10">
    <location>
        <begin position="10"/>
        <end position="455"/>
    </location>
</feature>
<reference evidence="11 12" key="1">
    <citation type="submission" date="2020-08" db="EMBL/GenBank/DDBJ databases">
        <title>Sequencing the genomes of 1000 actinobacteria strains.</title>
        <authorList>
            <person name="Klenk H.-P."/>
        </authorList>
    </citation>
    <scope>NUCLEOTIDE SEQUENCE [LARGE SCALE GENOMIC DNA]</scope>
    <source>
        <strain evidence="11 12">DSM 41654</strain>
    </source>
</reference>
<feature type="transmembrane region" description="Helical" evidence="9">
    <location>
        <begin position="226"/>
        <end position="243"/>
    </location>
</feature>
<keyword evidence="7" id="KW-0046">Antibiotic resistance</keyword>
<dbReference type="SUPFAM" id="SSF103473">
    <property type="entry name" value="MFS general substrate transporter"/>
    <property type="match status" value="1"/>
</dbReference>
<dbReference type="GO" id="GO:0046677">
    <property type="term" value="P:response to antibiotic"/>
    <property type="evidence" value="ECO:0007669"/>
    <property type="project" value="UniProtKB-KW"/>
</dbReference>
<feature type="transmembrane region" description="Helical" evidence="9">
    <location>
        <begin position="7"/>
        <end position="28"/>
    </location>
</feature>
<dbReference type="PANTHER" id="PTHR42718:SF42">
    <property type="entry name" value="EXPORT PROTEIN"/>
    <property type="match status" value="1"/>
</dbReference>
<organism evidence="11 12">
    <name type="scientific">Kitasatospora kifunensis</name>
    <name type="common">Streptomyces kifunensis</name>
    <dbReference type="NCBI Taxonomy" id="58351"/>
    <lineage>
        <taxon>Bacteria</taxon>
        <taxon>Bacillati</taxon>
        <taxon>Actinomycetota</taxon>
        <taxon>Actinomycetes</taxon>
        <taxon>Kitasatosporales</taxon>
        <taxon>Streptomycetaceae</taxon>
        <taxon>Kitasatospora</taxon>
    </lineage>
</organism>
<dbReference type="NCBIfam" id="TIGR00711">
    <property type="entry name" value="efflux_EmrB"/>
    <property type="match status" value="1"/>
</dbReference>
<feature type="transmembrane region" description="Helical" evidence="9">
    <location>
        <begin position="76"/>
        <end position="94"/>
    </location>
</feature>
<dbReference type="Gene3D" id="1.20.1720.10">
    <property type="entry name" value="Multidrug resistance protein D"/>
    <property type="match status" value="1"/>
</dbReference>
<feature type="transmembrane region" description="Helical" evidence="9">
    <location>
        <begin position="400"/>
        <end position="417"/>
    </location>
</feature>
<dbReference type="PANTHER" id="PTHR42718">
    <property type="entry name" value="MAJOR FACILITATOR SUPERFAMILY MULTIDRUG TRANSPORTER MFSC"/>
    <property type="match status" value="1"/>
</dbReference>
<evidence type="ECO:0000256" key="9">
    <source>
        <dbReference type="SAM" id="Phobius"/>
    </source>
</evidence>
<feature type="transmembrane region" description="Helical" evidence="9">
    <location>
        <begin position="327"/>
        <end position="347"/>
    </location>
</feature>
<proteinExistence type="predicted"/>
<keyword evidence="2" id="KW-0813">Transport</keyword>
<feature type="transmembrane region" description="Helical" evidence="9">
    <location>
        <begin position="353"/>
        <end position="379"/>
    </location>
</feature>
<comment type="caution">
    <text evidence="11">The sequence shown here is derived from an EMBL/GenBank/DDBJ whole genome shotgun (WGS) entry which is preliminary data.</text>
</comment>
<feature type="transmembrane region" description="Helical" evidence="9">
    <location>
        <begin position="429"/>
        <end position="450"/>
    </location>
</feature>
<evidence type="ECO:0000256" key="1">
    <source>
        <dbReference type="ARBA" id="ARBA00004651"/>
    </source>
</evidence>
<name>A0A7W7VSU8_KITKI</name>
<dbReference type="EMBL" id="JACHJV010000001">
    <property type="protein sequence ID" value="MBB4921014.1"/>
    <property type="molecule type" value="Genomic_DNA"/>
</dbReference>
<dbReference type="RefSeq" id="WP_184933411.1">
    <property type="nucleotide sequence ID" value="NZ_JACHJV010000001.1"/>
</dbReference>
<sequence>MRRGSPAVWAFVISSTAGFMAALDNLVVTTALTAIRRDLGGGISDLEWTVNAYTLSYAVLLLLGAALGDRFGRRRIFTVGLGVFTLASLGAALAPDISTLIAARAVQGVGAAMLTPVSLTLLTAAVPAARRGLAFGAWGAVNGMAVALGPLIGGTVVEHLSWQWIFALNVPFGLLLLPLARLRLTESFGPDNRLDIPGTALASAALFGIVYAVIRGNDDGWTSAPVLAGLIAGGSLLVAFLAWERRSPAPAVPLRLFRSRAFSAVNVAATLMSLGMFGAIFLLSQFLQAGEGFSPMQAGVRMLPWTGMPIVVAPVAGLLSDRIGARNIIAVGLALQAAGLGWFAAVATADVSYAALVPALMLSGAGMALFFAPVATLLMSSVRVREQGVASGVNNALREVGGALGVAVLTAVFTAHGDYGSAQHFVDGLVPALWVGASVIGVAALTILAAPRRSTSDPADVDADEAETADADAVEAGTVESGPAAADTSAALPS</sequence>
<gene>
    <name evidence="11" type="ORF">FHR34_000007</name>
</gene>
<dbReference type="GO" id="GO:0022857">
    <property type="term" value="F:transmembrane transporter activity"/>
    <property type="evidence" value="ECO:0007669"/>
    <property type="project" value="InterPro"/>
</dbReference>
<evidence type="ECO:0000256" key="3">
    <source>
        <dbReference type="ARBA" id="ARBA00022475"/>
    </source>
</evidence>
<comment type="subcellular location">
    <subcellularLocation>
        <location evidence="1">Cell membrane</location>
        <topology evidence="1">Multi-pass membrane protein</topology>
    </subcellularLocation>
</comment>
<feature type="transmembrane region" description="Helical" evidence="9">
    <location>
        <begin position="106"/>
        <end position="126"/>
    </location>
</feature>
<dbReference type="InterPro" id="IPR004638">
    <property type="entry name" value="EmrB-like"/>
</dbReference>
<feature type="transmembrane region" description="Helical" evidence="9">
    <location>
        <begin position="133"/>
        <end position="152"/>
    </location>
</feature>
<keyword evidence="12" id="KW-1185">Reference proteome</keyword>
<evidence type="ECO:0000256" key="8">
    <source>
        <dbReference type="SAM" id="MobiDB-lite"/>
    </source>
</evidence>
<feature type="compositionally biased region" description="Acidic residues" evidence="8">
    <location>
        <begin position="459"/>
        <end position="473"/>
    </location>
</feature>
<dbReference type="PRINTS" id="PR01036">
    <property type="entry name" value="TCRTETB"/>
</dbReference>
<dbReference type="PROSITE" id="PS50850">
    <property type="entry name" value="MFS"/>
    <property type="match status" value="1"/>
</dbReference>
<dbReference type="InterPro" id="IPR020846">
    <property type="entry name" value="MFS_dom"/>
</dbReference>
<evidence type="ECO:0000313" key="11">
    <source>
        <dbReference type="EMBL" id="MBB4921014.1"/>
    </source>
</evidence>
<feature type="transmembrane region" description="Helical" evidence="9">
    <location>
        <begin position="264"/>
        <end position="283"/>
    </location>
</feature>
<evidence type="ECO:0000256" key="4">
    <source>
        <dbReference type="ARBA" id="ARBA00022692"/>
    </source>
</evidence>
<evidence type="ECO:0000259" key="10">
    <source>
        <dbReference type="PROSITE" id="PS50850"/>
    </source>
</evidence>